<feature type="compositionally biased region" description="Polar residues" evidence="7">
    <location>
        <begin position="339"/>
        <end position="359"/>
    </location>
</feature>
<dbReference type="Pfam" id="PF25357">
    <property type="entry name" value="PH_S11IP"/>
    <property type="match status" value="1"/>
</dbReference>
<keyword evidence="12" id="KW-0808">Transferase</keyword>
<protein>
    <recommendedName>
        <fullName evidence="3">Serine/threonine-protein kinase 11-interacting protein</fullName>
    </recommendedName>
</protein>
<dbReference type="AlphaFoldDB" id="A0A8T2M7K2"/>
<organism evidence="12 13">
    <name type="scientific">Astyanax mexicanus</name>
    <name type="common">Blind cave fish</name>
    <name type="synonym">Astyanax fasciatus mexicanus</name>
    <dbReference type="NCBI Taxonomy" id="7994"/>
    <lineage>
        <taxon>Eukaryota</taxon>
        <taxon>Metazoa</taxon>
        <taxon>Chordata</taxon>
        <taxon>Craniata</taxon>
        <taxon>Vertebrata</taxon>
        <taxon>Euteleostomi</taxon>
        <taxon>Actinopterygii</taxon>
        <taxon>Neopterygii</taxon>
        <taxon>Teleostei</taxon>
        <taxon>Ostariophysi</taxon>
        <taxon>Characiformes</taxon>
        <taxon>Characoidei</taxon>
        <taxon>Acestrorhamphidae</taxon>
        <taxon>Acestrorhamphinae</taxon>
        <taxon>Astyanax</taxon>
    </lineage>
</organism>
<dbReference type="InterPro" id="IPR003591">
    <property type="entry name" value="Leu-rich_rpt_typical-subtyp"/>
</dbReference>
<dbReference type="Pfam" id="PF23142">
    <property type="entry name" value="PH_PLEKHM2"/>
    <property type="match status" value="1"/>
</dbReference>
<dbReference type="InterPro" id="IPR057292">
    <property type="entry name" value="PH_S11IP"/>
</dbReference>
<comment type="subcellular location">
    <subcellularLocation>
        <location evidence="1">Cytoplasm</location>
    </subcellularLocation>
</comment>
<keyword evidence="12" id="KW-0418">Kinase</keyword>
<evidence type="ECO:0000259" key="8">
    <source>
        <dbReference type="Pfam" id="PF15904"/>
    </source>
</evidence>
<feature type="compositionally biased region" description="Polar residues" evidence="7">
    <location>
        <begin position="1099"/>
        <end position="1114"/>
    </location>
</feature>
<dbReference type="GO" id="GO:0005737">
    <property type="term" value="C:cytoplasm"/>
    <property type="evidence" value="ECO:0007669"/>
    <property type="project" value="UniProtKB-SubCell"/>
</dbReference>
<evidence type="ECO:0000256" key="7">
    <source>
        <dbReference type="SAM" id="MobiDB-lite"/>
    </source>
</evidence>
<evidence type="ECO:0000313" key="13">
    <source>
        <dbReference type="Proteomes" id="UP000752171"/>
    </source>
</evidence>
<sequence>MPATKGGQSTLVHSLATLLRNNGDSVLDGSSTLTLEVGCVQHLTRLFEQYLLSRTHQHGFLALPSHPADTASLLQVQFLFDMLQKTISLKLINPPGSRLQSVVKIFPFKSLKNLELKRIPPHCLEGLRGVYSQLEVFTCSKSLNSLEELLSLCGGDLSSALPWLELHTLNFSYNSISCLDESLSLLNVLKALDLSHNKIQDCAEFLKPLTELEHLNLAYNSLQRVPALGLNAKVKLVSLILRNNELESINGVEQLSSLQHLDLAYNLLMEHSELAPLSLLHNLSTLTLEGNPLYFKATHRTTTACHLSPRAAFKGIRLDGSALSSSELAALPKPGQMMGQMSQKNSVSVSPDQGVQEVSSGGGEMSDSLSVGDSAGKSRLHRKKSRSKVRVRRASISEPSDTDHDFRSSASQEIILHHQKDIERMDSFREQMGEDWLRYQHHLEGTAVSVSVSGSRVERVTAQVIANDCSTPSPSALRDSSPPPSLESLPAPLLSSELKRQEEEEEESTDLQPETESTLQWLGHSPVQSTESTLEMSLGGHQPQETVSTVPAPTEEEEEDLGVDLCRPMLVGVLSEDEEPDGRKASEPLFLRVRQGHVLEVDVHQGRVRKRLELDSLRQVTASEASWMEKEKLLPALELHFSYISRERRKRCYVLLDDDPQEALQALAEVLSRVAEENERLEEEARPGVVRLQCLKCRAEFFRPAAENLPRASSEADGCEGRPGEAESERELSPGDTVFCPECSSDHVVQLAVQTTPSTSTPVYCGQNGDRCFNFDDTDTPVHPHRPSNSLDLDVTSSSHGSPQHLTQPAKLSTLQDVATDSFFTAHSELSDASSNQNEVWVNQTFSSQSAEIQRQSDPEDPEDDPGESARGLLLTQASEHAPFDLLSEDFEAVDHRLKLYLDVEVFDGEEEIRCLLKMSAVRFGDPVEFPSLMVVTDRSIYILEMTSQAGGQPSDWLQKRDSHRLCELRYLEVGLGSQTIHMEFEEGGATAYTLLVRDGARCKRFFSQLTGIARELAPKSDSKLKGISTTRLNPKHHLWPLVCEGSEPIFEDDSHPPFFYLLAFLQQGDSVSSVTVLATREMLCLLDEDHQWSKSHSDPTNGEEGQTSSGRVTVRETQPISCVSSIHLFSSDPCLVDIKLYDEMAKEEKTWPLRAEASQEIQGLVDWVKGQWEAMFGVKLITAVL</sequence>
<feature type="domain" description="STK11-interacting protein C-terminal PH" evidence="11">
    <location>
        <begin position="1033"/>
        <end position="1185"/>
    </location>
</feature>
<keyword evidence="6" id="KW-0677">Repeat</keyword>
<dbReference type="Gene3D" id="3.80.10.10">
    <property type="entry name" value="Ribonuclease Inhibitor"/>
    <property type="match status" value="1"/>
</dbReference>
<dbReference type="Pfam" id="PF15904">
    <property type="entry name" value="LIP1"/>
    <property type="match status" value="1"/>
</dbReference>
<reference evidence="12 13" key="1">
    <citation type="submission" date="2021-07" db="EMBL/GenBank/DDBJ databases">
        <authorList>
            <person name="Imarazene B."/>
            <person name="Zahm M."/>
            <person name="Klopp C."/>
            <person name="Cabau C."/>
            <person name="Beille S."/>
            <person name="Jouanno E."/>
            <person name="Castinel A."/>
            <person name="Lluch J."/>
            <person name="Gil L."/>
            <person name="Kuchtly C."/>
            <person name="Lopez Roques C."/>
            <person name="Donnadieu C."/>
            <person name="Parrinello H."/>
            <person name="Journot L."/>
            <person name="Du K."/>
            <person name="Schartl M."/>
            <person name="Retaux S."/>
            <person name="Guiguen Y."/>
        </authorList>
    </citation>
    <scope>NUCLEOTIDE SEQUENCE [LARGE SCALE GENOMIC DNA]</scope>
    <source>
        <strain evidence="12">Pach_M1</strain>
        <tissue evidence="12">Testis</tissue>
    </source>
</reference>
<feature type="region of interest" description="Disordered" evidence="7">
    <location>
        <begin position="846"/>
        <end position="870"/>
    </location>
</feature>
<feature type="region of interest" description="Disordered" evidence="7">
    <location>
        <begin position="776"/>
        <end position="810"/>
    </location>
</feature>
<dbReference type="FunFam" id="3.80.10.10:FF:001219">
    <property type="entry name" value="Serine/threonine-protein kinase 11-interacting protein"/>
    <property type="match status" value="1"/>
</dbReference>
<feature type="compositionally biased region" description="Polar residues" evidence="7">
    <location>
        <begin position="526"/>
        <end position="535"/>
    </location>
</feature>
<accession>A0A8T2M7K2</accession>
<keyword evidence="4" id="KW-0963">Cytoplasm</keyword>
<evidence type="ECO:0000259" key="11">
    <source>
        <dbReference type="Pfam" id="PF25624"/>
    </source>
</evidence>
<name>A0A8T2M7K2_ASTMX</name>
<evidence type="ECO:0000256" key="1">
    <source>
        <dbReference type="ARBA" id="ARBA00004496"/>
    </source>
</evidence>
<evidence type="ECO:0000259" key="10">
    <source>
        <dbReference type="Pfam" id="PF25357"/>
    </source>
</evidence>
<dbReference type="Pfam" id="PF25624">
    <property type="entry name" value="PH_S11IP_C"/>
    <property type="match status" value="1"/>
</dbReference>
<feature type="domain" description="Serine/threonine-protein kinase 11-interacting protein PH" evidence="10">
    <location>
        <begin position="559"/>
        <end position="678"/>
    </location>
</feature>
<feature type="domain" description="LKB1 serine/threonine kinase interacting protein 1 N-terminal" evidence="8">
    <location>
        <begin position="8"/>
        <end position="95"/>
    </location>
</feature>
<feature type="region of interest" description="Disordered" evidence="7">
    <location>
        <begin position="466"/>
        <end position="561"/>
    </location>
</feature>
<keyword evidence="5" id="KW-0433">Leucine-rich repeat</keyword>
<dbReference type="GO" id="GO:0016301">
    <property type="term" value="F:kinase activity"/>
    <property type="evidence" value="ECO:0007669"/>
    <property type="project" value="UniProtKB-KW"/>
</dbReference>
<dbReference type="EMBL" id="JAICCE010000005">
    <property type="protein sequence ID" value="KAG9277902.1"/>
    <property type="molecule type" value="Genomic_DNA"/>
</dbReference>
<dbReference type="GO" id="GO:0008104">
    <property type="term" value="P:intracellular protein localization"/>
    <property type="evidence" value="ECO:0007669"/>
    <property type="project" value="TreeGrafter"/>
</dbReference>
<dbReference type="Proteomes" id="UP000752171">
    <property type="component" value="Unassembled WGS sequence"/>
</dbReference>
<dbReference type="PANTHER" id="PTHR15454:SF69">
    <property type="entry name" value="SERINE_THREONINE-PROTEIN KINASE 11-INTERACTING PROTEIN"/>
    <property type="match status" value="1"/>
</dbReference>
<dbReference type="SUPFAM" id="SSF52058">
    <property type="entry name" value="L domain-like"/>
    <property type="match status" value="1"/>
</dbReference>
<feature type="region of interest" description="Disordered" evidence="7">
    <location>
        <begin position="336"/>
        <end position="409"/>
    </location>
</feature>
<dbReference type="PANTHER" id="PTHR15454">
    <property type="entry name" value="NISCHARIN RELATED"/>
    <property type="match status" value="1"/>
</dbReference>
<evidence type="ECO:0000256" key="5">
    <source>
        <dbReference type="ARBA" id="ARBA00022614"/>
    </source>
</evidence>
<evidence type="ECO:0000256" key="4">
    <source>
        <dbReference type="ARBA" id="ARBA00022490"/>
    </source>
</evidence>
<dbReference type="InterPro" id="IPR001611">
    <property type="entry name" value="Leu-rich_rpt"/>
</dbReference>
<gene>
    <name evidence="12" type="primary">STK11IP</name>
    <name evidence="12" type="ORF">AMEX_G7949</name>
</gene>
<evidence type="ECO:0000256" key="2">
    <source>
        <dbReference type="ARBA" id="ARBA00008771"/>
    </source>
</evidence>
<feature type="region of interest" description="Disordered" evidence="7">
    <location>
        <begin position="709"/>
        <end position="734"/>
    </location>
</feature>
<evidence type="ECO:0000256" key="3">
    <source>
        <dbReference type="ARBA" id="ARBA00020683"/>
    </source>
</evidence>
<evidence type="ECO:0000313" key="12">
    <source>
        <dbReference type="EMBL" id="KAG9277902.1"/>
    </source>
</evidence>
<dbReference type="PROSITE" id="PS51450">
    <property type="entry name" value="LRR"/>
    <property type="match status" value="3"/>
</dbReference>
<feature type="compositionally biased region" description="Low complexity" evidence="7">
    <location>
        <begin position="486"/>
        <end position="496"/>
    </location>
</feature>
<feature type="domain" description="PLEKHM2 PH" evidence="9">
    <location>
        <begin position="889"/>
        <end position="1020"/>
    </location>
</feature>
<evidence type="ECO:0000259" key="9">
    <source>
        <dbReference type="Pfam" id="PF23142"/>
    </source>
</evidence>
<dbReference type="InterPro" id="IPR032675">
    <property type="entry name" value="LRR_dom_sf"/>
</dbReference>
<feature type="region of interest" description="Disordered" evidence="7">
    <location>
        <begin position="1093"/>
        <end position="1114"/>
    </location>
</feature>
<evidence type="ECO:0000256" key="6">
    <source>
        <dbReference type="ARBA" id="ARBA00022737"/>
    </source>
</evidence>
<feature type="compositionally biased region" description="Polar residues" evidence="7">
    <location>
        <begin position="846"/>
        <end position="856"/>
    </location>
</feature>
<dbReference type="FunFam" id="3.80.10.10:FF:000658">
    <property type="entry name" value="Serine/threonine-protein kinase 11-interacting protein"/>
    <property type="match status" value="1"/>
</dbReference>
<dbReference type="SMART" id="SM00369">
    <property type="entry name" value="LRR_TYP"/>
    <property type="match status" value="2"/>
</dbReference>
<feature type="compositionally biased region" description="Polar residues" evidence="7">
    <location>
        <begin position="787"/>
        <end position="810"/>
    </location>
</feature>
<dbReference type="OrthoDB" id="7451790at2759"/>
<proteinExistence type="inferred from homology"/>
<feature type="compositionally biased region" description="Basic residues" evidence="7">
    <location>
        <begin position="378"/>
        <end position="393"/>
    </location>
</feature>
<dbReference type="InterPro" id="IPR057288">
    <property type="entry name" value="PH_PLEKHM2"/>
</dbReference>
<feature type="compositionally biased region" description="Basic and acidic residues" evidence="7">
    <location>
        <begin position="719"/>
        <end position="733"/>
    </location>
</feature>
<comment type="similarity">
    <text evidence="2">Belongs to the STK11IP family.</text>
</comment>
<comment type="caution">
    <text evidence="12">The sequence shown here is derived from an EMBL/GenBank/DDBJ whole genome shotgun (WGS) entry which is preliminary data.</text>
</comment>
<dbReference type="InterPro" id="IPR057676">
    <property type="entry name" value="PH_S11IP_C"/>
</dbReference>
<dbReference type="InterPro" id="IPR031782">
    <property type="entry name" value="LIP1_N"/>
</dbReference>